<protein>
    <recommendedName>
        <fullName evidence="3">Chemotaxis protein CheA</fullName>
        <ecNumber evidence="2">2.7.13.3</ecNumber>
    </recommendedName>
</protein>
<evidence type="ECO:0000259" key="13">
    <source>
        <dbReference type="PROSITE" id="PS50110"/>
    </source>
</evidence>
<dbReference type="AlphaFoldDB" id="A0A6N7L892"/>
<dbReference type="SUPFAM" id="SSF50341">
    <property type="entry name" value="CheW-like"/>
    <property type="match status" value="1"/>
</dbReference>
<dbReference type="EMBL" id="WITC01000023">
    <property type="protein sequence ID" value="MQX14063.1"/>
    <property type="molecule type" value="Genomic_DNA"/>
</dbReference>
<dbReference type="Gene3D" id="2.30.30.40">
    <property type="entry name" value="SH3 Domains"/>
    <property type="match status" value="1"/>
</dbReference>
<accession>A0A6N7L892</accession>
<feature type="modified residue" description="Phosphohistidine" evidence="9">
    <location>
        <position position="58"/>
    </location>
</feature>
<dbReference type="SMART" id="SM00448">
    <property type="entry name" value="REC"/>
    <property type="match status" value="1"/>
</dbReference>
<dbReference type="FunFam" id="3.30.565.10:FF:000016">
    <property type="entry name" value="Chemotaxis protein CheA, putative"/>
    <property type="match status" value="1"/>
</dbReference>
<dbReference type="SUPFAM" id="SSF47226">
    <property type="entry name" value="Histidine-containing phosphotransfer domain, HPT domain"/>
    <property type="match status" value="1"/>
</dbReference>
<dbReference type="GO" id="GO:0000155">
    <property type="term" value="F:phosphorelay sensor kinase activity"/>
    <property type="evidence" value="ECO:0007669"/>
    <property type="project" value="InterPro"/>
</dbReference>
<dbReference type="OrthoDB" id="9803176at2"/>
<dbReference type="SUPFAM" id="SSF52172">
    <property type="entry name" value="CheY-like"/>
    <property type="match status" value="1"/>
</dbReference>
<evidence type="ECO:0000259" key="12">
    <source>
        <dbReference type="PROSITE" id="PS50109"/>
    </source>
</evidence>
<dbReference type="InterPro" id="IPR011006">
    <property type="entry name" value="CheY-like_superfamily"/>
</dbReference>
<dbReference type="InterPro" id="IPR036061">
    <property type="entry name" value="CheW-like_dom_sf"/>
</dbReference>
<gene>
    <name evidence="16" type="ORF">GHK62_04620</name>
</gene>
<evidence type="ECO:0000313" key="17">
    <source>
        <dbReference type="Proteomes" id="UP000439983"/>
    </source>
</evidence>
<dbReference type="PANTHER" id="PTHR43395">
    <property type="entry name" value="SENSOR HISTIDINE KINASE CHEA"/>
    <property type="match status" value="1"/>
</dbReference>
<dbReference type="Pfam" id="PF02518">
    <property type="entry name" value="HATPase_c"/>
    <property type="match status" value="1"/>
</dbReference>
<dbReference type="GO" id="GO:0006935">
    <property type="term" value="P:chemotaxis"/>
    <property type="evidence" value="ECO:0007669"/>
    <property type="project" value="UniProtKB-KW"/>
</dbReference>
<comment type="function">
    <text evidence="8">Involved in the transmission of sensory signals from the chemoreceptors to the flagellar motors. CheA is autophosphorylated; it can transfer its phosphate group to either CheB or CheY.</text>
</comment>
<dbReference type="SMART" id="SM00260">
    <property type="entry name" value="CheW"/>
    <property type="match status" value="1"/>
</dbReference>
<dbReference type="SMART" id="SM01231">
    <property type="entry name" value="H-kinase_dim"/>
    <property type="match status" value="1"/>
</dbReference>
<dbReference type="InterPro" id="IPR003594">
    <property type="entry name" value="HATPase_dom"/>
</dbReference>
<dbReference type="EC" id="2.7.13.3" evidence="2"/>
<feature type="compositionally biased region" description="Basic and acidic residues" evidence="11">
    <location>
        <begin position="140"/>
        <end position="149"/>
    </location>
</feature>
<evidence type="ECO:0000256" key="4">
    <source>
        <dbReference type="ARBA" id="ARBA00022553"/>
    </source>
</evidence>
<dbReference type="GO" id="GO:0005737">
    <property type="term" value="C:cytoplasm"/>
    <property type="evidence" value="ECO:0007669"/>
    <property type="project" value="InterPro"/>
</dbReference>
<dbReference type="Gene3D" id="1.20.120.160">
    <property type="entry name" value="HPT domain"/>
    <property type="match status" value="1"/>
</dbReference>
<sequence>MATDMTKPEEFHRELLHMFIQEVGERASDMEQALLAIEDTGEADEKLRLQEQLLRTAHSLKGAAGLLRVRGVEAICHWMEEILSITLNEQIVLEKTKLDLLLSAADAIRDAAQFLEAGETPPPTHGESVIDALKAAVARRTDHRGDKPKSGPPYGGLKVPVRSSDTDGSMRVTADRLDTLLYRSGELLSFNGTIRRHAEEASLLREQARKLRGVGPEFAAQAASIENGLRQLATSLRQDVRVMHSAATALDHEVRHARTQPFAEACKGLDRIVRDMAAASGKLAELEIKGGEIEIDRSILSGLQDALRHLVRNAVAHGILPPEERRAAGKPEKGKVLIAAAIFGDRMQVRVEDDGCGLDVAFLSKAAGEHLPEVNDEAALLRHVFEPGVSTSATVTSLSGRGIGLDIVKRNVERLRGTAEVSQVPTGGAAFTLTLPLTLATVRALEVIAGEHVFAIDTASVWRVIRIHAQDFAMSEERCVVSAPSGPMPFVDLADWLGMRPGRSAAWQALPAVVVDAPGGPVAVLVDAVIGERELLARPLGPRLAKVRRYSAGMVLPDGRIALLLNIAVIAETAAKTRSPGRARVLQPVPAARRKVLVVDDSKYVRTLVKLILEGAGYDVAMASNGKQALDVLRDRGADMVVADVDMPAMNGFELTKAIRRSERFPDTPVVLVTGRETLEDKIQGLRAGANAYLRKDQFDAQHFLETMRRVV</sequence>
<evidence type="ECO:0000256" key="5">
    <source>
        <dbReference type="ARBA" id="ARBA00022679"/>
    </source>
</evidence>
<comment type="catalytic activity">
    <reaction evidence="1">
        <text>ATP + protein L-histidine = ADP + protein N-phospho-L-histidine.</text>
        <dbReference type="EC" id="2.7.13.3"/>
    </reaction>
</comment>
<dbReference type="Pfam" id="PF00072">
    <property type="entry name" value="Response_reg"/>
    <property type="match status" value="1"/>
</dbReference>
<dbReference type="InterPro" id="IPR051315">
    <property type="entry name" value="Bact_Chemotaxis_CheA"/>
</dbReference>
<dbReference type="InterPro" id="IPR002545">
    <property type="entry name" value="CheW-lke_dom"/>
</dbReference>
<dbReference type="InterPro" id="IPR001789">
    <property type="entry name" value="Sig_transdc_resp-reg_receiver"/>
</dbReference>
<evidence type="ECO:0000256" key="9">
    <source>
        <dbReference type="PROSITE-ProRule" id="PRU00110"/>
    </source>
</evidence>
<reference evidence="16 17" key="1">
    <citation type="journal article" date="2013" name="Genome Biol.">
        <title>Comparative genomics of the core and accessory genomes of 48 Sinorhizobium strains comprising five genospecies.</title>
        <authorList>
            <person name="Sugawara M."/>
            <person name="Epstein B."/>
            <person name="Badgley B.D."/>
            <person name="Unno T."/>
            <person name="Xu L."/>
            <person name="Reese J."/>
            <person name="Gyaneshwar P."/>
            <person name="Denny R."/>
            <person name="Mudge J."/>
            <person name="Bharti A.K."/>
            <person name="Farmer A.D."/>
            <person name="May G.D."/>
            <person name="Woodward J.E."/>
            <person name="Medigue C."/>
            <person name="Vallenet D."/>
            <person name="Lajus A."/>
            <person name="Rouy Z."/>
            <person name="Martinez-Vaz B."/>
            <person name="Tiffin P."/>
            <person name="Young N.D."/>
            <person name="Sadowsky M.J."/>
        </authorList>
    </citation>
    <scope>NUCLEOTIDE SEQUENCE [LARGE SCALE GENOMIC DNA]</scope>
    <source>
        <strain evidence="16 17">USDA4894</strain>
    </source>
</reference>
<dbReference type="Gene3D" id="3.30.565.10">
    <property type="entry name" value="Histidine kinase-like ATPase, C-terminal domain"/>
    <property type="match status" value="1"/>
</dbReference>
<keyword evidence="17" id="KW-1185">Reference proteome</keyword>
<organism evidence="16 17">
    <name type="scientific">Sinorhizobium terangae</name>
    <dbReference type="NCBI Taxonomy" id="110322"/>
    <lineage>
        <taxon>Bacteria</taxon>
        <taxon>Pseudomonadati</taxon>
        <taxon>Pseudomonadota</taxon>
        <taxon>Alphaproteobacteria</taxon>
        <taxon>Hyphomicrobiales</taxon>
        <taxon>Rhizobiaceae</taxon>
        <taxon>Sinorhizobium/Ensifer group</taxon>
        <taxon>Sinorhizobium</taxon>
    </lineage>
</organism>
<keyword evidence="7" id="KW-0902">Two-component regulatory system</keyword>
<dbReference type="PROSITE" id="PS50851">
    <property type="entry name" value="CHEW"/>
    <property type="match status" value="1"/>
</dbReference>
<feature type="modified residue" description="4-aspartylphosphate" evidence="10">
    <location>
        <position position="644"/>
    </location>
</feature>
<dbReference type="CDD" id="cd00088">
    <property type="entry name" value="HPT"/>
    <property type="match status" value="1"/>
</dbReference>
<evidence type="ECO:0000259" key="14">
    <source>
        <dbReference type="PROSITE" id="PS50851"/>
    </source>
</evidence>
<evidence type="ECO:0000256" key="2">
    <source>
        <dbReference type="ARBA" id="ARBA00012438"/>
    </source>
</evidence>
<evidence type="ECO:0000256" key="6">
    <source>
        <dbReference type="ARBA" id="ARBA00022777"/>
    </source>
</evidence>
<dbReference type="SUPFAM" id="SSF55874">
    <property type="entry name" value="ATPase domain of HSP90 chaperone/DNA topoisomerase II/histidine kinase"/>
    <property type="match status" value="1"/>
</dbReference>
<dbReference type="Pfam" id="PF01627">
    <property type="entry name" value="Hpt"/>
    <property type="match status" value="1"/>
</dbReference>
<comment type="caution">
    <text evidence="16">The sequence shown here is derived from an EMBL/GenBank/DDBJ whole genome shotgun (WGS) entry which is preliminary data.</text>
</comment>
<evidence type="ECO:0000256" key="7">
    <source>
        <dbReference type="ARBA" id="ARBA00023012"/>
    </source>
</evidence>
<evidence type="ECO:0000256" key="3">
    <source>
        <dbReference type="ARBA" id="ARBA00021495"/>
    </source>
</evidence>
<dbReference type="InterPro" id="IPR004105">
    <property type="entry name" value="CheA-like_dim"/>
</dbReference>
<dbReference type="InterPro" id="IPR005467">
    <property type="entry name" value="His_kinase_dom"/>
</dbReference>
<feature type="domain" description="Response regulatory" evidence="13">
    <location>
        <begin position="595"/>
        <end position="711"/>
    </location>
</feature>
<feature type="domain" description="HPt" evidence="15">
    <location>
        <begin position="8"/>
        <end position="118"/>
    </location>
</feature>
<dbReference type="InterPro" id="IPR008207">
    <property type="entry name" value="Sig_transdc_His_kin_Hpt_dom"/>
</dbReference>
<evidence type="ECO:0000256" key="11">
    <source>
        <dbReference type="SAM" id="MobiDB-lite"/>
    </source>
</evidence>
<dbReference type="PROSITE" id="PS50109">
    <property type="entry name" value="HIS_KIN"/>
    <property type="match status" value="1"/>
</dbReference>
<keyword evidence="4 10" id="KW-0597">Phosphoprotein</keyword>
<evidence type="ECO:0000256" key="10">
    <source>
        <dbReference type="PROSITE-ProRule" id="PRU00169"/>
    </source>
</evidence>
<dbReference type="InterPro" id="IPR004358">
    <property type="entry name" value="Sig_transdc_His_kin-like_C"/>
</dbReference>
<dbReference type="Pfam" id="PF01584">
    <property type="entry name" value="CheW"/>
    <property type="match status" value="1"/>
</dbReference>
<dbReference type="Proteomes" id="UP000439983">
    <property type="component" value="Unassembled WGS sequence"/>
</dbReference>
<dbReference type="SMART" id="SM00387">
    <property type="entry name" value="HATPase_c"/>
    <property type="match status" value="1"/>
</dbReference>
<dbReference type="PROSITE" id="PS50894">
    <property type="entry name" value="HPT"/>
    <property type="match status" value="1"/>
</dbReference>
<keyword evidence="6" id="KW-0418">Kinase</keyword>
<name>A0A6N7L892_SINTE</name>
<evidence type="ECO:0000256" key="8">
    <source>
        <dbReference type="ARBA" id="ARBA00035100"/>
    </source>
</evidence>
<dbReference type="InterPro" id="IPR036641">
    <property type="entry name" value="HPT_dom_sf"/>
</dbReference>
<feature type="region of interest" description="Disordered" evidence="11">
    <location>
        <begin position="140"/>
        <end position="169"/>
    </location>
</feature>
<dbReference type="CDD" id="cd17574">
    <property type="entry name" value="REC_OmpR"/>
    <property type="match status" value="1"/>
</dbReference>
<feature type="domain" description="Histidine kinase" evidence="12">
    <location>
        <begin position="303"/>
        <end position="439"/>
    </location>
</feature>
<proteinExistence type="predicted"/>
<evidence type="ECO:0000313" key="16">
    <source>
        <dbReference type="EMBL" id="MQX14063.1"/>
    </source>
</evidence>
<dbReference type="PRINTS" id="PR00344">
    <property type="entry name" value="BCTRLSENSOR"/>
</dbReference>
<dbReference type="PROSITE" id="PS50110">
    <property type="entry name" value="RESPONSE_REGULATORY"/>
    <property type="match status" value="1"/>
</dbReference>
<dbReference type="Gene3D" id="3.40.50.2300">
    <property type="match status" value="1"/>
</dbReference>
<evidence type="ECO:0000259" key="15">
    <source>
        <dbReference type="PROSITE" id="PS50894"/>
    </source>
</evidence>
<dbReference type="InterPro" id="IPR036890">
    <property type="entry name" value="HATPase_C_sf"/>
</dbReference>
<feature type="domain" description="CheW-like" evidence="14">
    <location>
        <begin position="441"/>
        <end position="576"/>
    </location>
</feature>
<keyword evidence="5" id="KW-0808">Transferase</keyword>
<evidence type="ECO:0000256" key="1">
    <source>
        <dbReference type="ARBA" id="ARBA00000085"/>
    </source>
</evidence>
<dbReference type="PANTHER" id="PTHR43395:SF1">
    <property type="entry name" value="CHEMOTAXIS PROTEIN CHEA"/>
    <property type="match status" value="1"/>
</dbReference>